<reference evidence="1" key="2">
    <citation type="submission" date="2018-08" db="UniProtKB">
        <authorList>
            <consortium name="EnsemblPlants"/>
        </authorList>
    </citation>
    <scope>IDENTIFICATION</scope>
    <source>
        <strain evidence="1">Yugu1</strain>
    </source>
</reference>
<dbReference type="EnsemblPlants" id="KQK87986">
    <property type="protein sequence ID" value="KQK87986"/>
    <property type="gene ID" value="SETIT_039117mg"/>
</dbReference>
<dbReference type="Gramene" id="KQK87986">
    <property type="protein sequence ID" value="KQK87986"/>
    <property type="gene ID" value="SETIT_039117mg"/>
</dbReference>
<dbReference type="InParanoid" id="K4AJP6"/>
<dbReference type="AlphaFoldDB" id="K4AJP6"/>
<evidence type="ECO:0000313" key="2">
    <source>
        <dbReference type="Proteomes" id="UP000004995"/>
    </source>
</evidence>
<keyword evidence="2" id="KW-1185">Reference proteome</keyword>
<evidence type="ECO:0000313" key="1">
    <source>
        <dbReference type="EnsemblPlants" id="KQK87986"/>
    </source>
</evidence>
<dbReference type="Proteomes" id="UP000004995">
    <property type="component" value="Unassembled WGS sequence"/>
</dbReference>
<accession>K4AJP6</accession>
<dbReference type="HOGENOM" id="CLU_1698531_0_0_1"/>
<name>K4AJP6_SETIT</name>
<reference evidence="2" key="1">
    <citation type="journal article" date="2012" name="Nat. Biotechnol.">
        <title>Reference genome sequence of the model plant Setaria.</title>
        <authorList>
            <person name="Bennetzen J.L."/>
            <person name="Schmutz J."/>
            <person name="Wang H."/>
            <person name="Percifield R."/>
            <person name="Hawkins J."/>
            <person name="Pontaroli A.C."/>
            <person name="Estep M."/>
            <person name="Feng L."/>
            <person name="Vaughn J.N."/>
            <person name="Grimwood J."/>
            <person name="Jenkins J."/>
            <person name="Barry K."/>
            <person name="Lindquist E."/>
            <person name="Hellsten U."/>
            <person name="Deshpande S."/>
            <person name="Wang X."/>
            <person name="Wu X."/>
            <person name="Mitros T."/>
            <person name="Triplett J."/>
            <person name="Yang X."/>
            <person name="Ye C.Y."/>
            <person name="Mauro-Herrera M."/>
            <person name="Wang L."/>
            <person name="Li P."/>
            <person name="Sharma M."/>
            <person name="Sharma R."/>
            <person name="Ronald P.C."/>
            <person name="Panaud O."/>
            <person name="Kellogg E.A."/>
            <person name="Brutnell T.P."/>
            <person name="Doust A.N."/>
            <person name="Tuskan G.A."/>
            <person name="Rokhsar D."/>
            <person name="Devos K.M."/>
        </authorList>
    </citation>
    <scope>NUCLEOTIDE SEQUENCE [LARGE SCALE GENOMIC DNA]</scope>
    <source>
        <strain evidence="2">cv. Yugu1</strain>
    </source>
</reference>
<organism evidence="1 2">
    <name type="scientific">Setaria italica</name>
    <name type="common">Foxtail millet</name>
    <name type="synonym">Panicum italicum</name>
    <dbReference type="NCBI Taxonomy" id="4555"/>
    <lineage>
        <taxon>Eukaryota</taxon>
        <taxon>Viridiplantae</taxon>
        <taxon>Streptophyta</taxon>
        <taxon>Embryophyta</taxon>
        <taxon>Tracheophyta</taxon>
        <taxon>Spermatophyta</taxon>
        <taxon>Magnoliopsida</taxon>
        <taxon>Liliopsida</taxon>
        <taxon>Poales</taxon>
        <taxon>Poaceae</taxon>
        <taxon>PACMAD clade</taxon>
        <taxon>Panicoideae</taxon>
        <taxon>Panicodae</taxon>
        <taxon>Paniceae</taxon>
        <taxon>Cenchrinae</taxon>
        <taxon>Setaria</taxon>
    </lineage>
</organism>
<proteinExistence type="predicted"/>
<sequence length="155" mass="16386">MSSVRLGSNTRCRSGAVSPLRTLPLSPPLAAPLWDPPSAARPSSPGSAACAPGRPCLVRQLACPAVLASPVRRGEEGVEMGQPCGALPRQVQEGPTLGVADLLKYKTLINQALKVALLCVLNNPKSRPPMRVVVKMLLEAKEENKLMLKLAPPNI</sequence>
<protein>
    <submittedName>
        <fullName evidence="1">Uncharacterized protein</fullName>
    </submittedName>
</protein>
<dbReference type="EMBL" id="AGNK02005467">
    <property type="status" value="NOT_ANNOTATED_CDS"/>
    <property type="molecule type" value="Genomic_DNA"/>
</dbReference>